<evidence type="ECO:0000313" key="3">
    <source>
        <dbReference type="EMBL" id="MST97146.1"/>
    </source>
</evidence>
<sequence length="780" mass="86064">MEEPQIPLAPETLPGSWCWHPDYPSGAPEFTLFRLAFRTARQRTVRLLFSADNRCNLFLDGVFVGRGPARGDLEHYRYESCTLELPPGSHVLAAEVIVYPCGFREEEGPWSEIHTGGGFLILSGDAAFATPGSWRCRRDASRRHRKWRDSWNGRGGIPAPPMEEYEPDPALTGWKLPEFDDSDWPAVRHVGEPYFADRCKTDPPTRWRLVPGTTPPMRQEPVAVRSILAGNEFLAPDGSGGATGRIPAGKHTILLDLGRYRTSLVHLRFSGGKGVCRIGYAEALFRNGVRTERGPVPGGRVGEYGFSDLLKLNGADGAFDSFWYRSGRFVELAFELDAPLAIERLSFEFVAYPFDRKAVWRSPERPVLERIFETAWHTARCCAHEHYEDCPYWEQLQYAGDTRIQALISYLATGDARLGRQAVRQFDESRLGGGLTASRYPSNFRQVIPGFSLYWIMMAGDCYDYTGDQSVIAEHRNGIRDVLEYFSAHRDGGTGLIGPVPGWNFSDWAAGWPDGRSSRGEELPETLLNLLYAEACRVAGRLFRAAGIIPGHDWEAERQSVLAAVNRHCFDQERRRYTDVPGKAYFSCHVNAWAILAGAADSGLRTELSAALTEDPGLTGCTLYFAFYLLEAMHRTGNDAGFETVLKQWEPMLELGFTTFPECPSADTRSDCHAWSAGPLYHLLRHYAGVYPAEPGYAVVGVEPAAGAPPFTAVLPVGGGRLLTVSGRPGDGCTLSSASRLRIRRKDGTEFDLKPGEPATVSPTAPGTAPATPTAGSEPG</sequence>
<dbReference type="RefSeq" id="WP_106054265.1">
    <property type="nucleotide sequence ID" value="NZ_CALXOB010000048.1"/>
</dbReference>
<dbReference type="Gene3D" id="2.60.420.10">
    <property type="entry name" value="Maltose phosphorylase, domain 3"/>
    <property type="match status" value="1"/>
</dbReference>
<name>A0A844G1A9_9BACT</name>
<accession>A0A844G1A9</accession>
<feature type="domain" description="Alpha-L-rhamnosidase six-hairpin glycosidase" evidence="2">
    <location>
        <begin position="364"/>
        <end position="684"/>
    </location>
</feature>
<dbReference type="EMBL" id="VUNS01000007">
    <property type="protein sequence ID" value="MST97146.1"/>
    <property type="molecule type" value="Genomic_DNA"/>
</dbReference>
<protein>
    <submittedName>
        <fullName evidence="3">Bacterial alpha-L-rhamnosidase</fullName>
    </submittedName>
</protein>
<dbReference type="PANTHER" id="PTHR34987:SF2">
    <property type="entry name" value="B, PUTATIVE (AFU_ORTHOLOGUE AFUA_7G05040)-RELATED"/>
    <property type="match status" value="1"/>
</dbReference>
<dbReference type="Pfam" id="PF17389">
    <property type="entry name" value="Bac_rhamnosid6H"/>
    <property type="match status" value="1"/>
</dbReference>
<dbReference type="Proteomes" id="UP000435649">
    <property type="component" value="Unassembled WGS sequence"/>
</dbReference>
<keyword evidence="4" id="KW-1185">Reference proteome</keyword>
<comment type="caution">
    <text evidence="3">The sequence shown here is derived from an EMBL/GenBank/DDBJ whole genome shotgun (WGS) entry which is preliminary data.</text>
</comment>
<dbReference type="AlphaFoldDB" id="A0A844G1A9"/>
<dbReference type="Gene3D" id="2.60.120.260">
    <property type="entry name" value="Galactose-binding domain-like"/>
    <property type="match status" value="1"/>
</dbReference>
<dbReference type="GO" id="GO:0005975">
    <property type="term" value="P:carbohydrate metabolic process"/>
    <property type="evidence" value="ECO:0007669"/>
    <property type="project" value="InterPro"/>
</dbReference>
<feature type="compositionally biased region" description="Low complexity" evidence="1">
    <location>
        <begin position="758"/>
        <end position="780"/>
    </location>
</feature>
<dbReference type="SUPFAM" id="SSF48208">
    <property type="entry name" value="Six-hairpin glycosidases"/>
    <property type="match status" value="1"/>
</dbReference>
<evidence type="ECO:0000256" key="1">
    <source>
        <dbReference type="SAM" id="MobiDB-lite"/>
    </source>
</evidence>
<organism evidence="3 4">
    <name type="scientific">Victivallis lenta</name>
    <dbReference type="NCBI Taxonomy" id="2606640"/>
    <lineage>
        <taxon>Bacteria</taxon>
        <taxon>Pseudomonadati</taxon>
        <taxon>Lentisphaerota</taxon>
        <taxon>Lentisphaeria</taxon>
        <taxon>Victivallales</taxon>
        <taxon>Victivallaceae</taxon>
        <taxon>Victivallis</taxon>
    </lineage>
</organism>
<dbReference type="PANTHER" id="PTHR34987">
    <property type="entry name" value="C, PUTATIVE (AFU_ORTHOLOGUE AFUA_3G02880)-RELATED"/>
    <property type="match status" value="1"/>
</dbReference>
<feature type="region of interest" description="Disordered" evidence="1">
    <location>
        <begin position="744"/>
        <end position="780"/>
    </location>
</feature>
<feature type="compositionally biased region" description="Basic and acidic residues" evidence="1">
    <location>
        <begin position="746"/>
        <end position="755"/>
    </location>
</feature>
<dbReference type="Gene3D" id="1.50.10.10">
    <property type="match status" value="1"/>
</dbReference>
<dbReference type="InterPro" id="IPR008928">
    <property type="entry name" value="6-hairpin_glycosidase_sf"/>
</dbReference>
<reference evidence="3 4" key="1">
    <citation type="submission" date="2019-08" db="EMBL/GenBank/DDBJ databases">
        <title>In-depth cultivation of the pig gut microbiome towards novel bacterial diversity and tailored functional studies.</title>
        <authorList>
            <person name="Wylensek D."/>
            <person name="Hitch T.C.A."/>
            <person name="Clavel T."/>
        </authorList>
    </citation>
    <scope>NUCLEOTIDE SEQUENCE [LARGE SCALE GENOMIC DNA]</scope>
    <source>
        <strain evidence="3 4">BBE-744-WT-12</strain>
    </source>
</reference>
<gene>
    <name evidence="3" type="ORF">FYJ85_08830</name>
</gene>
<dbReference type="InterPro" id="IPR012341">
    <property type="entry name" value="6hp_glycosidase-like_sf"/>
</dbReference>
<proteinExistence type="predicted"/>
<evidence type="ECO:0000259" key="2">
    <source>
        <dbReference type="Pfam" id="PF17389"/>
    </source>
</evidence>
<dbReference type="InterPro" id="IPR035396">
    <property type="entry name" value="Bac_rhamnosid6H"/>
</dbReference>
<evidence type="ECO:0000313" key="4">
    <source>
        <dbReference type="Proteomes" id="UP000435649"/>
    </source>
</evidence>